<dbReference type="InterPro" id="IPR050236">
    <property type="entry name" value="Ser_Thr_kinase_AGC"/>
</dbReference>
<keyword evidence="7 11" id="KW-0067">ATP-binding</keyword>
<dbReference type="Pfam" id="PF14593">
    <property type="entry name" value="PH_3"/>
    <property type="match status" value="1"/>
</dbReference>
<dbReference type="AlphaFoldDB" id="A0A397DF86"/>
<evidence type="ECO:0000256" key="1">
    <source>
        <dbReference type="ARBA" id="ARBA00010006"/>
    </source>
</evidence>
<evidence type="ECO:0000256" key="7">
    <source>
        <dbReference type="ARBA" id="ARBA00022840"/>
    </source>
</evidence>
<evidence type="ECO:0000256" key="6">
    <source>
        <dbReference type="ARBA" id="ARBA00022777"/>
    </source>
</evidence>
<dbReference type="EMBL" id="QUTC01004623">
    <property type="protein sequence ID" value="RHY63383.1"/>
    <property type="molecule type" value="Genomic_DNA"/>
</dbReference>
<dbReference type="InterPro" id="IPR011993">
    <property type="entry name" value="PH-like_dom_sf"/>
</dbReference>
<evidence type="ECO:0000256" key="4">
    <source>
        <dbReference type="ARBA" id="ARBA00022679"/>
    </source>
</evidence>
<evidence type="ECO:0000256" key="2">
    <source>
        <dbReference type="ARBA" id="ARBA00012513"/>
    </source>
</evidence>
<keyword evidence="5 11" id="KW-0547">Nucleotide-binding</keyword>
<dbReference type="PROSITE" id="PS00107">
    <property type="entry name" value="PROTEIN_KINASE_ATP"/>
    <property type="match status" value="1"/>
</dbReference>
<dbReference type="GO" id="GO:0035556">
    <property type="term" value="P:intracellular signal transduction"/>
    <property type="evidence" value="ECO:0007669"/>
    <property type="project" value="TreeGrafter"/>
</dbReference>
<evidence type="ECO:0000259" key="12">
    <source>
        <dbReference type="PROSITE" id="PS50011"/>
    </source>
</evidence>
<dbReference type="Gene3D" id="1.10.510.10">
    <property type="entry name" value="Transferase(Phosphotransferase) domain 1"/>
    <property type="match status" value="1"/>
</dbReference>
<dbReference type="GO" id="GO:0005524">
    <property type="term" value="F:ATP binding"/>
    <property type="evidence" value="ECO:0007669"/>
    <property type="project" value="UniProtKB-UniRule"/>
</dbReference>
<dbReference type="PANTHER" id="PTHR24356">
    <property type="entry name" value="SERINE/THREONINE-PROTEIN KINASE"/>
    <property type="match status" value="1"/>
</dbReference>
<dbReference type="SUPFAM" id="SSF48452">
    <property type="entry name" value="TPR-like"/>
    <property type="match status" value="1"/>
</dbReference>
<dbReference type="EC" id="2.7.11.1" evidence="2"/>
<evidence type="ECO:0000313" key="13">
    <source>
        <dbReference type="EMBL" id="RHY63383.1"/>
    </source>
</evidence>
<name>A0A397DF86_APHAT</name>
<dbReference type="PROSITE" id="PS50011">
    <property type="entry name" value="PROTEIN_KINASE_DOM"/>
    <property type="match status" value="1"/>
</dbReference>
<comment type="similarity">
    <text evidence="1">Belongs to the protein kinase superfamily. AGC Ser/Thr protein kinase family. PDPK1 subfamily.</text>
</comment>
<accession>A0A397DF86</accession>
<dbReference type="PROSITE" id="PS50005">
    <property type="entry name" value="TPR"/>
    <property type="match status" value="1"/>
</dbReference>
<keyword evidence="3" id="KW-0723">Serine/threonine-protein kinase</keyword>
<dbReference type="Proteomes" id="UP000265716">
    <property type="component" value="Unassembled WGS sequence"/>
</dbReference>
<dbReference type="Pfam" id="PF13432">
    <property type="entry name" value="TPR_16"/>
    <property type="match status" value="1"/>
</dbReference>
<keyword evidence="10" id="KW-0802">TPR repeat</keyword>
<feature type="domain" description="Protein kinase" evidence="12">
    <location>
        <begin position="13"/>
        <end position="323"/>
    </location>
</feature>
<sequence length="882" mass="98691">MTDRLKTQSPADFWFGTTLGEGAYARVVHARLKATNEEFAVKIMEKRFISKEKKVKFVMMERKVFSKVSHDRIVKLSFSFQDRNYLYMVMELCRGGELLDVIVYVPTSPPPPSSCRPMSTHTCSKAQKEQAARGVTNKACSFDVTQFFIAEVIEALEYLHEMVRVSPENILLNEAGHLKITDFGTAKVCCNHPPTHPPTCHIIVSCACADQDETEEGARQNTFCGTAEFVSPEVLRDHEASRGCGLWAVGCMIYQMLVGRPAFRAENEYLTFQQILNHPAEDFSYPEGFPEVAQDLCSRLLLQDPKARLGAGTNADGNGYDALKVLDGATEDWLFAGVATELNISSGLMAEPMIVHAAAYVCMRHGEIPWSDSLYITVKNSHQFDVVTPNRVYHLTDQVNGSKKWADAINAALILVIRNCSTSQVVRRRCNLSSRWIFERNLSESSSYVTMQAFQCQQPQWTELSSPQPDASFAAKNTPTPTSTTTFFATRPHIVIPKECMNMMSKTSPLSVHALHAGTALECELSNMGYDVAAEYLFWKEENLALLEMSFPAMDRDILEEVLVETEFDLGAAVDVIRSRVDVINDMGVEVSLDDMLQHYGEHRRSAHEWVLIQDDWEVIDDMLRAADNGRVDDAITHYQHSIQAYELFGPAYNNLGILVHRRGHANDEAKRLHEHAAVVSLQQGDWETYASAHNNLGYLVRLGQEKSYEMTLRAIHHFDLALQVSPPNCSVGVYVSALYNKGSALYGLGNFDQAQLLLGHVLALEPSHGGAHLDMGNIYFHQGRLDKALHHQHLLVQLGSTIRDVIGALNNQGQFLKEIGHVHDALASHTQALYLGPTDGNTLLNVITARRQLCLWEDADDWHDRLLELTSASLQVRPTPL</sequence>
<feature type="binding site" evidence="11">
    <location>
        <position position="42"/>
    </location>
    <ligand>
        <name>ATP</name>
        <dbReference type="ChEBI" id="CHEBI:30616"/>
    </ligand>
</feature>
<comment type="catalytic activity">
    <reaction evidence="8">
        <text>L-threonyl-[protein] + ATP = O-phospho-L-threonyl-[protein] + ADP + H(+)</text>
        <dbReference type="Rhea" id="RHEA:46608"/>
        <dbReference type="Rhea" id="RHEA-COMP:11060"/>
        <dbReference type="Rhea" id="RHEA-COMP:11605"/>
        <dbReference type="ChEBI" id="CHEBI:15378"/>
        <dbReference type="ChEBI" id="CHEBI:30013"/>
        <dbReference type="ChEBI" id="CHEBI:30616"/>
        <dbReference type="ChEBI" id="CHEBI:61977"/>
        <dbReference type="ChEBI" id="CHEBI:456216"/>
        <dbReference type="EC" id="2.7.11.1"/>
    </reaction>
</comment>
<dbReference type="InterPro" id="IPR000719">
    <property type="entry name" value="Prot_kinase_dom"/>
</dbReference>
<comment type="catalytic activity">
    <reaction evidence="9">
        <text>L-seryl-[protein] + ATP = O-phospho-L-seryl-[protein] + ADP + H(+)</text>
        <dbReference type="Rhea" id="RHEA:17989"/>
        <dbReference type="Rhea" id="RHEA-COMP:9863"/>
        <dbReference type="Rhea" id="RHEA-COMP:11604"/>
        <dbReference type="ChEBI" id="CHEBI:15378"/>
        <dbReference type="ChEBI" id="CHEBI:29999"/>
        <dbReference type="ChEBI" id="CHEBI:30616"/>
        <dbReference type="ChEBI" id="CHEBI:83421"/>
        <dbReference type="ChEBI" id="CHEBI:456216"/>
        <dbReference type="EC" id="2.7.11.1"/>
    </reaction>
</comment>
<dbReference type="InterPro" id="IPR019734">
    <property type="entry name" value="TPR_rpt"/>
</dbReference>
<dbReference type="Pfam" id="PF00069">
    <property type="entry name" value="Pkinase"/>
    <property type="match status" value="1"/>
</dbReference>
<evidence type="ECO:0000256" key="9">
    <source>
        <dbReference type="ARBA" id="ARBA00048679"/>
    </source>
</evidence>
<dbReference type="PANTHER" id="PTHR24356:SF163">
    <property type="entry name" value="3-PHOSPHOINOSITIDE-DEPENDENT PROTEIN KINASE 1-RELATED"/>
    <property type="match status" value="1"/>
</dbReference>
<dbReference type="InterPro" id="IPR011990">
    <property type="entry name" value="TPR-like_helical_dom_sf"/>
</dbReference>
<dbReference type="InterPro" id="IPR033931">
    <property type="entry name" value="PDK1-typ_PH"/>
</dbReference>
<dbReference type="GO" id="GO:0004674">
    <property type="term" value="F:protein serine/threonine kinase activity"/>
    <property type="evidence" value="ECO:0007669"/>
    <property type="project" value="UniProtKB-KW"/>
</dbReference>
<dbReference type="SUPFAM" id="SSF56112">
    <property type="entry name" value="Protein kinase-like (PK-like)"/>
    <property type="match status" value="1"/>
</dbReference>
<dbReference type="InterPro" id="IPR011009">
    <property type="entry name" value="Kinase-like_dom_sf"/>
</dbReference>
<keyword evidence="6" id="KW-0418">Kinase</keyword>
<evidence type="ECO:0000256" key="5">
    <source>
        <dbReference type="ARBA" id="ARBA00022741"/>
    </source>
</evidence>
<dbReference type="VEuPathDB" id="FungiDB:H257_01810"/>
<dbReference type="Gene3D" id="1.25.40.10">
    <property type="entry name" value="Tetratricopeptide repeat domain"/>
    <property type="match status" value="2"/>
</dbReference>
<dbReference type="FunFam" id="3.30.200.20:FF:000191">
    <property type="entry name" value="3-phosphoinositide-dependent protein kinase 2-like"/>
    <property type="match status" value="1"/>
</dbReference>
<dbReference type="CDD" id="cd14279">
    <property type="entry name" value="CUE"/>
    <property type="match status" value="1"/>
</dbReference>
<organism evidence="13 14">
    <name type="scientific">Aphanomyces astaci</name>
    <name type="common">Crayfish plague agent</name>
    <dbReference type="NCBI Taxonomy" id="112090"/>
    <lineage>
        <taxon>Eukaryota</taxon>
        <taxon>Sar</taxon>
        <taxon>Stramenopiles</taxon>
        <taxon>Oomycota</taxon>
        <taxon>Saprolegniomycetes</taxon>
        <taxon>Saprolegniales</taxon>
        <taxon>Verrucalvaceae</taxon>
        <taxon>Aphanomyces</taxon>
    </lineage>
</organism>
<evidence type="ECO:0000313" key="14">
    <source>
        <dbReference type="Proteomes" id="UP000265716"/>
    </source>
</evidence>
<evidence type="ECO:0000256" key="3">
    <source>
        <dbReference type="ARBA" id="ARBA00022527"/>
    </source>
</evidence>
<reference evidence="13 14" key="1">
    <citation type="submission" date="2018-08" db="EMBL/GenBank/DDBJ databases">
        <title>Aphanomyces genome sequencing and annotation.</title>
        <authorList>
            <person name="Minardi D."/>
            <person name="Oidtmann B."/>
            <person name="Van Der Giezen M."/>
            <person name="Studholme D.J."/>
        </authorList>
    </citation>
    <scope>NUCLEOTIDE SEQUENCE [LARGE SCALE GENOMIC DNA]</scope>
    <source>
        <strain evidence="13 14">SA</strain>
    </source>
</reference>
<proteinExistence type="inferred from homology"/>
<protein>
    <recommendedName>
        <fullName evidence="2">non-specific serine/threonine protein kinase</fullName>
        <ecNumber evidence="2">2.7.11.1</ecNumber>
    </recommendedName>
</protein>
<dbReference type="VEuPathDB" id="FungiDB:H257_01808"/>
<dbReference type="SMART" id="SM00028">
    <property type="entry name" value="TPR"/>
    <property type="match status" value="3"/>
</dbReference>
<evidence type="ECO:0000256" key="8">
    <source>
        <dbReference type="ARBA" id="ARBA00047899"/>
    </source>
</evidence>
<dbReference type="InterPro" id="IPR017441">
    <property type="entry name" value="Protein_kinase_ATP_BS"/>
</dbReference>
<dbReference type="Gene3D" id="2.30.29.30">
    <property type="entry name" value="Pleckstrin-homology domain (PH domain)/Phosphotyrosine-binding domain (PTB)"/>
    <property type="match status" value="1"/>
</dbReference>
<dbReference type="Gene3D" id="3.30.200.20">
    <property type="entry name" value="Phosphorylase Kinase, domain 1"/>
    <property type="match status" value="1"/>
</dbReference>
<dbReference type="Gene3D" id="1.10.8.10">
    <property type="entry name" value="DNA helicase RuvA subunit, C-terminal domain"/>
    <property type="match status" value="1"/>
</dbReference>
<dbReference type="SUPFAM" id="SSF50729">
    <property type="entry name" value="PH domain-like"/>
    <property type="match status" value="1"/>
</dbReference>
<comment type="caution">
    <text evidence="13">The sequence shown here is derived from an EMBL/GenBank/DDBJ whole genome shotgun (WGS) entry which is preliminary data.</text>
</comment>
<evidence type="ECO:0000256" key="10">
    <source>
        <dbReference type="PROSITE-ProRule" id="PRU00339"/>
    </source>
</evidence>
<evidence type="ECO:0000256" key="11">
    <source>
        <dbReference type="PROSITE-ProRule" id="PRU10141"/>
    </source>
</evidence>
<feature type="repeat" description="TPR" evidence="10">
    <location>
        <begin position="736"/>
        <end position="769"/>
    </location>
</feature>
<keyword evidence="4" id="KW-0808">Transferase</keyword>
<gene>
    <name evidence="13" type="ORF">DYB38_006646</name>
</gene>